<dbReference type="InterPro" id="IPR050312">
    <property type="entry name" value="IolE/XylAMocC-like"/>
</dbReference>
<evidence type="ECO:0000259" key="1">
    <source>
        <dbReference type="Pfam" id="PF01261"/>
    </source>
</evidence>
<name>A0A382HJZ3_9ZZZZ</name>
<gene>
    <name evidence="2" type="ORF">METZ01_LOCUS240363</name>
</gene>
<protein>
    <recommendedName>
        <fullName evidence="1">Xylose isomerase-like TIM barrel domain-containing protein</fullName>
    </recommendedName>
</protein>
<reference evidence="2" key="1">
    <citation type="submission" date="2018-05" db="EMBL/GenBank/DDBJ databases">
        <authorList>
            <person name="Lanie J.A."/>
            <person name="Ng W.-L."/>
            <person name="Kazmierczak K.M."/>
            <person name="Andrzejewski T.M."/>
            <person name="Davidsen T.M."/>
            <person name="Wayne K.J."/>
            <person name="Tettelin H."/>
            <person name="Glass J.I."/>
            <person name="Rusch D."/>
            <person name="Podicherti R."/>
            <person name="Tsui H.-C.T."/>
            <person name="Winkler M.E."/>
        </authorList>
    </citation>
    <scope>NUCLEOTIDE SEQUENCE</scope>
</reference>
<dbReference type="AlphaFoldDB" id="A0A382HJZ3"/>
<sequence length="270" mass="30353">MKFAICNEIFEEWVIDDSIKFVAETGYDAIEIAPFTLAQYVTEVPVAERHRIRDVAADNGIVISAVHWVLIKTEGLYMTHTDPAVRRKTADYFCELVRFCADLGGEVIVVGSPKQRNLLPGVNFEQAWKFARETFAPSIELAEDRGVTICFEPLAPSETDFVNTAAKSIEFIRQFDSDAFKIILDVKAMCSDPKPIPDIIRDSHPNFAYFHANDANLKGPGFGDVDFKPIFGALKEVGYDGFVSVEVFDFEEGPETIARESLRYMREVFG</sequence>
<dbReference type="PANTHER" id="PTHR12110">
    <property type="entry name" value="HYDROXYPYRUVATE ISOMERASE"/>
    <property type="match status" value="1"/>
</dbReference>
<dbReference type="InterPro" id="IPR013022">
    <property type="entry name" value="Xyl_isomerase-like_TIM-brl"/>
</dbReference>
<organism evidence="2">
    <name type="scientific">marine metagenome</name>
    <dbReference type="NCBI Taxonomy" id="408172"/>
    <lineage>
        <taxon>unclassified sequences</taxon>
        <taxon>metagenomes</taxon>
        <taxon>ecological metagenomes</taxon>
    </lineage>
</organism>
<dbReference type="SUPFAM" id="SSF51658">
    <property type="entry name" value="Xylose isomerase-like"/>
    <property type="match status" value="1"/>
</dbReference>
<feature type="domain" description="Xylose isomerase-like TIM barrel" evidence="1">
    <location>
        <begin position="20"/>
        <end position="267"/>
    </location>
</feature>
<dbReference type="PANTHER" id="PTHR12110:SF21">
    <property type="entry name" value="XYLOSE ISOMERASE-LIKE TIM BARREL DOMAIN-CONTAINING PROTEIN"/>
    <property type="match status" value="1"/>
</dbReference>
<dbReference type="InterPro" id="IPR036237">
    <property type="entry name" value="Xyl_isomerase-like_sf"/>
</dbReference>
<dbReference type="EMBL" id="UINC01061680">
    <property type="protein sequence ID" value="SVB87509.1"/>
    <property type="molecule type" value="Genomic_DNA"/>
</dbReference>
<evidence type="ECO:0000313" key="2">
    <source>
        <dbReference type="EMBL" id="SVB87509.1"/>
    </source>
</evidence>
<dbReference type="Pfam" id="PF01261">
    <property type="entry name" value="AP_endonuc_2"/>
    <property type="match status" value="1"/>
</dbReference>
<dbReference type="Gene3D" id="3.20.20.150">
    <property type="entry name" value="Divalent-metal-dependent TIM barrel enzymes"/>
    <property type="match status" value="1"/>
</dbReference>
<accession>A0A382HJZ3</accession>
<proteinExistence type="predicted"/>